<accession>K0SYR8</accession>
<feature type="non-terminal residue" evidence="1">
    <location>
        <position position="271"/>
    </location>
</feature>
<dbReference type="AlphaFoldDB" id="K0SYR8"/>
<keyword evidence="2" id="KW-1185">Reference proteome</keyword>
<reference evidence="1 2" key="1">
    <citation type="journal article" date="2012" name="Genome Biol.">
        <title>Genome and low-iron response of an oceanic diatom adapted to chronic iron limitation.</title>
        <authorList>
            <person name="Lommer M."/>
            <person name="Specht M."/>
            <person name="Roy A.S."/>
            <person name="Kraemer L."/>
            <person name="Andreson R."/>
            <person name="Gutowska M.A."/>
            <person name="Wolf J."/>
            <person name="Bergner S.V."/>
            <person name="Schilhabel M.B."/>
            <person name="Klostermeier U.C."/>
            <person name="Beiko R.G."/>
            <person name="Rosenstiel P."/>
            <person name="Hippler M."/>
            <person name="Laroche J."/>
        </authorList>
    </citation>
    <scope>NUCLEOTIDE SEQUENCE [LARGE SCALE GENOMIC DNA]</scope>
    <source>
        <strain evidence="1 2">CCMP1005</strain>
    </source>
</reference>
<dbReference type="Proteomes" id="UP000266841">
    <property type="component" value="Unassembled WGS sequence"/>
</dbReference>
<name>K0SYR8_THAOC</name>
<comment type="caution">
    <text evidence="1">The sequence shown here is derived from an EMBL/GenBank/DDBJ whole genome shotgun (WGS) entry which is preliminary data.</text>
</comment>
<dbReference type="EMBL" id="AGNL01008377">
    <property type="protein sequence ID" value="EJK70550.1"/>
    <property type="molecule type" value="Genomic_DNA"/>
</dbReference>
<gene>
    <name evidence="1" type="ORF">THAOC_08078</name>
</gene>
<protein>
    <submittedName>
        <fullName evidence="1">Uncharacterized protein</fullName>
    </submittedName>
</protein>
<evidence type="ECO:0000313" key="2">
    <source>
        <dbReference type="Proteomes" id="UP000266841"/>
    </source>
</evidence>
<organism evidence="1 2">
    <name type="scientific">Thalassiosira oceanica</name>
    <name type="common">Marine diatom</name>
    <dbReference type="NCBI Taxonomy" id="159749"/>
    <lineage>
        <taxon>Eukaryota</taxon>
        <taxon>Sar</taxon>
        <taxon>Stramenopiles</taxon>
        <taxon>Ochrophyta</taxon>
        <taxon>Bacillariophyta</taxon>
        <taxon>Coscinodiscophyceae</taxon>
        <taxon>Thalassiosirophycidae</taxon>
        <taxon>Thalassiosirales</taxon>
        <taxon>Thalassiosiraceae</taxon>
        <taxon>Thalassiosira</taxon>
    </lineage>
</organism>
<proteinExistence type="predicted"/>
<sequence length="271" mass="30385">MLRRALSVVRAPGPRVVSTACGPRSLWTHQPSILVDPRLAIGGSLSETSTSLKVFQLRWKADNNRGGSSRGKRRRGATKRQRAVVDFRSCQGVVQLVDLAHRNLEAMTDRDIADFWSCLPRLLHKRGKQDPNLEEKLGEILGCSLDQIKGFSSRGLAQTSLGLAKTIGSLTKENRRYSREDPRRVLRELLAVNEAQLYIFERVEMAALPILDEFNARHLSNLIYSFGLVKYNPTFNDKKTLFDALASTAIDKLAVFNGQDISNMLLAFVYV</sequence>
<evidence type="ECO:0000313" key="1">
    <source>
        <dbReference type="EMBL" id="EJK70550.1"/>
    </source>
</evidence>